<keyword evidence="5" id="KW-0378">Hydrolase</keyword>
<dbReference type="SUPFAM" id="SSF116734">
    <property type="entry name" value="DNA methylase specificity domain"/>
    <property type="match status" value="2"/>
</dbReference>
<dbReference type="GO" id="GO:0003677">
    <property type="term" value="F:DNA binding"/>
    <property type="evidence" value="ECO:0007669"/>
    <property type="project" value="UniProtKB-KW"/>
</dbReference>
<comment type="similarity">
    <text evidence="1">Belongs to the type-I restriction system S methylase family.</text>
</comment>
<keyword evidence="5" id="KW-0255">Endonuclease</keyword>
<evidence type="ECO:0000259" key="4">
    <source>
        <dbReference type="Pfam" id="PF01420"/>
    </source>
</evidence>
<protein>
    <submittedName>
        <fullName evidence="5">Restriction endonuclease subunit S</fullName>
    </submittedName>
</protein>
<dbReference type="GO" id="GO:0004519">
    <property type="term" value="F:endonuclease activity"/>
    <property type="evidence" value="ECO:0007669"/>
    <property type="project" value="UniProtKB-KW"/>
</dbReference>
<evidence type="ECO:0000313" key="6">
    <source>
        <dbReference type="Proteomes" id="UP000886893"/>
    </source>
</evidence>
<dbReference type="AlphaFoldDB" id="A0A9D1G7J3"/>
<accession>A0A9D1G7J3</accession>
<dbReference type="GO" id="GO:0009307">
    <property type="term" value="P:DNA restriction-modification system"/>
    <property type="evidence" value="ECO:0007669"/>
    <property type="project" value="UniProtKB-KW"/>
</dbReference>
<dbReference type="InterPro" id="IPR044946">
    <property type="entry name" value="Restrct_endonuc_typeI_TRD_sf"/>
</dbReference>
<keyword evidence="5" id="KW-0540">Nuclease</keyword>
<sequence>MTKADKEGQRKAPILRFKGFTDDWEQRKLGKVIERRTQKREFSDLPYIEYADIIPNIGRLNKDIFSRKNTKQGIYFQKNDILFGKLRPYLNNWLKPQFEGIAVGDFWILNGIKLNNDFLYYYIQTKKFSDVANVTTGTKMPRSDWNLVSNLKIKFPNFEEQQNIGKLFYSLENLITLYDRKLKLLSQIKKYFLDNLFAKKEYPNLRFKGFTDAWEQRKLSSILIERKDLSTESKQFPLSSFIQEKGVVPKSQRYDRSFLVKDSSKKYKVTKFGDFIYSSNNLDTGSIGLNSYGNAVISPVYSVFSSKNSNILETNFVNLLFQQNFYKNKMLRFRQGVMYGQLKIKEDDFLKVKVNVPSQIEIKNIINLFSKIESYATLLENKKKQLVQIKNTLLNTMFI</sequence>
<reference evidence="5" key="2">
    <citation type="journal article" date="2021" name="PeerJ">
        <title>Extensive microbial diversity within the chicken gut microbiome revealed by metagenomics and culture.</title>
        <authorList>
            <person name="Gilroy R."/>
            <person name="Ravi A."/>
            <person name="Getino M."/>
            <person name="Pursley I."/>
            <person name="Horton D.L."/>
            <person name="Alikhan N.F."/>
            <person name="Baker D."/>
            <person name="Gharbi K."/>
            <person name="Hall N."/>
            <person name="Watson M."/>
            <person name="Adriaenssens E.M."/>
            <person name="Foster-Nyarko E."/>
            <person name="Jarju S."/>
            <person name="Secka A."/>
            <person name="Antonio M."/>
            <person name="Oren A."/>
            <person name="Chaudhuri R.R."/>
            <person name="La Ragione R."/>
            <person name="Hildebrand F."/>
            <person name="Pallen M.J."/>
        </authorList>
    </citation>
    <scope>NUCLEOTIDE SEQUENCE</scope>
    <source>
        <strain evidence="5">14508</strain>
    </source>
</reference>
<comment type="caution">
    <text evidence="5">The sequence shown here is derived from an EMBL/GenBank/DDBJ whole genome shotgun (WGS) entry which is preliminary data.</text>
</comment>
<reference evidence="5" key="1">
    <citation type="submission" date="2020-10" db="EMBL/GenBank/DDBJ databases">
        <authorList>
            <person name="Gilroy R."/>
        </authorList>
    </citation>
    <scope>NUCLEOTIDE SEQUENCE</scope>
    <source>
        <strain evidence="5">14508</strain>
    </source>
</reference>
<evidence type="ECO:0000256" key="3">
    <source>
        <dbReference type="ARBA" id="ARBA00023125"/>
    </source>
</evidence>
<dbReference type="InterPro" id="IPR052021">
    <property type="entry name" value="Type-I_RS_S_subunit"/>
</dbReference>
<gene>
    <name evidence="5" type="ORF">IAD04_00095</name>
</gene>
<proteinExistence type="inferred from homology"/>
<dbReference type="Pfam" id="PF01420">
    <property type="entry name" value="Methylase_S"/>
    <property type="match status" value="1"/>
</dbReference>
<dbReference type="PANTHER" id="PTHR30408">
    <property type="entry name" value="TYPE-1 RESTRICTION ENZYME ECOKI SPECIFICITY PROTEIN"/>
    <property type="match status" value="1"/>
</dbReference>
<organism evidence="5 6">
    <name type="scientific">Candidatus Caccosoma faecigallinarum</name>
    <dbReference type="NCBI Taxonomy" id="2840720"/>
    <lineage>
        <taxon>Bacteria</taxon>
        <taxon>Bacillati</taxon>
        <taxon>Bacillota</taxon>
        <taxon>Bacillota incertae sedis</taxon>
        <taxon>Candidatus Caccosoma</taxon>
    </lineage>
</organism>
<evidence type="ECO:0000256" key="2">
    <source>
        <dbReference type="ARBA" id="ARBA00022747"/>
    </source>
</evidence>
<evidence type="ECO:0000256" key="1">
    <source>
        <dbReference type="ARBA" id="ARBA00010923"/>
    </source>
</evidence>
<keyword evidence="2" id="KW-0680">Restriction system</keyword>
<dbReference type="Gene3D" id="3.90.220.20">
    <property type="entry name" value="DNA methylase specificity domains"/>
    <property type="match status" value="2"/>
</dbReference>
<dbReference type="EMBL" id="DVKI01000003">
    <property type="protein sequence ID" value="HIT16770.1"/>
    <property type="molecule type" value="Genomic_DNA"/>
</dbReference>
<dbReference type="Proteomes" id="UP000886893">
    <property type="component" value="Unassembled WGS sequence"/>
</dbReference>
<keyword evidence="3" id="KW-0238">DNA-binding</keyword>
<dbReference type="InterPro" id="IPR000055">
    <property type="entry name" value="Restrct_endonuc_typeI_TRD"/>
</dbReference>
<dbReference type="PANTHER" id="PTHR30408:SF12">
    <property type="entry name" value="TYPE I RESTRICTION ENZYME MJAVIII SPECIFICITY SUBUNIT"/>
    <property type="match status" value="1"/>
</dbReference>
<feature type="domain" description="Type I restriction modification DNA specificity" evidence="4">
    <location>
        <begin position="22"/>
        <end position="183"/>
    </location>
</feature>
<evidence type="ECO:0000313" key="5">
    <source>
        <dbReference type="EMBL" id="HIT16770.1"/>
    </source>
</evidence>
<name>A0A9D1G7J3_9FIRM</name>